<feature type="compositionally biased region" description="Polar residues" evidence="1">
    <location>
        <begin position="514"/>
        <end position="525"/>
    </location>
</feature>
<dbReference type="Proteomes" id="UP000813824">
    <property type="component" value="Unassembled WGS sequence"/>
</dbReference>
<comment type="caution">
    <text evidence="2">The sequence shown here is derived from an EMBL/GenBank/DDBJ whole genome shotgun (WGS) entry which is preliminary data.</text>
</comment>
<evidence type="ECO:0000313" key="2">
    <source>
        <dbReference type="EMBL" id="KAH8106860.1"/>
    </source>
</evidence>
<accession>A0A8K0XU53</accession>
<name>A0A8K0XU53_9AGAR</name>
<keyword evidence="3" id="KW-1185">Reference proteome</keyword>
<evidence type="ECO:0000313" key="3">
    <source>
        <dbReference type="Proteomes" id="UP000813824"/>
    </source>
</evidence>
<reference evidence="2" key="1">
    <citation type="journal article" date="2021" name="New Phytol.">
        <title>Evolutionary innovations through gain and loss of genes in the ectomycorrhizal Boletales.</title>
        <authorList>
            <person name="Wu G."/>
            <person name="Miyauchi S."/>
            <person name="Morin E."/>
            <person name="Kuo A."/>
            <person name="Drula E."/>
            <person name="Varga T."/>
            <person name="Kohler A."/>
            <person name="Feng B."/>
            <person name="Cao Y."/>
            <person name="Lipzen A."/>
            <person name="Daum C."/>
            <person name="Hundley H."/>
            <person name="Pangilinan J."/>
            <person name="Johnson J."/>
            <person name="Barry K."/>
            <person name="LaButti K."/>
            <person name="Ng V."/>
            <person name="Ahrendt S."/>
            <person name="Min B."/>
            <person name="Choi I.G."/>
            <person name="Park H."/>
            <person name="Plett J.M."/>
            <person name="Magnuson J."/>
            <person name="Spatafora J.W."/>
            <person name="Nagy L.G."/>
            <person name="Henrissat B."/>
            <person name="Grigoriev I.V."/>
            <person name="Yang Z.L."/>
            <person name="Xu J."/>
            <person name="Martin F.M."/>
        </authorList>
    </citation>
    <scope>NUCLEOTIDE SEQUENCE</scope>
    <source>
        <strain evidence="2">KKN 215</strain>
    </source>
</reference>
<proteinExistence type="predicted"/>
<sequence>MTVSIDIIPFSNSLDMFGEPDRSAAYSISGHIVISMTSGFSIFQPRHALRLLLRSLVITFEGQSELFVPDSAYSAVRLYSVSQELVSADSIELNAEDCDNLDKPCTWNVVFNLTVPGWLPPTCLFGDFDNSGETGTRYGLYAAAKFENVDDSPRSSWFSAFCNPFNFYTVRSVKAPRCPIQLNRYTSPSYFASTSTSLFPLSNFSVRAEPDDHEHSDKSPRIPAHILSALRVVCSVPDYIGTGEERFPFSLRMRTSGLSADECARLRVAQFDIELEQTERYRYIHSTQPSSSYCTQYPVPPRSEQPPHRPLLNPHPVHTLFDLGVGPSPPSQHVLARSFSLLPEDVSGRYSLSGDGYVFAQDAQPHDNVTWFSMSSSVPVSHHDIRGGNDWKNGRSLRATQQSPLFGVAHRFLVSVDCTYDLTDGEEPERASERLHFHVPLYFVRTPPATSSGSRATTPLGFNSPSSSGRSSPCDYPIPSLPYAQALPAYSQLFESNGDRKIDYSTPLPLYTPKDTNAPNEENPI</sequence>
<evidence type="ECO:0000256" key="1">
    <source>
        <dbReference type="SAM" id="MobiDB-lite"/>
    </source>
</evidence>
<gene>
    <name evidence="2" type="ORF">BXZ70DRAFT_885463</name>
</gene>
<feature type="compositionally biased region" description="Low complexity" evidence="1">
    <location>
        <begin position="464"/>
        <end position="473"/>
    </location>
</feature>
<organism evidence="2 3">
    <name type="scientific">Cristinia sonorae</name>
    <dbReference type="NCBI Taxonomy" id="1940300"/>
    <lineage>
        <taxon>Eukaryota</taxon>
        <taxon>Fungi</taxon>
        <taxon>Dikarya</taxon>
        <taxon>Basidiomycota</taxon>
        <taxon>Agaricomycotina</taxon>
        <taxon>Agaricomycetes</taxon>
        <taxon>Agaricomycetidae</taxon>
        <taxon>Agaricales</taxon>
        <taxon>Pleurotineae</taxon>
        <taxon>Stephanosporaceae</taxon>
        <taxon>Cristinia</taxon>
    </lineage>
</organism>
<dbReference type="EMBL" id="JAEVFJ010000002">
    <property type="protein sequence ID" value="KAH8106860.1"/>
    <property type="molecule type" value="Genomic_DNA"/>
</dbReference>
<feature type="region of interest" description="Disordered" evidence="1">
    <location>
        <begin position="448"/>
        <end position="474"/>
    </location>
</feature>
<feature type="region of interest" description="Disordered" evidence="1">
    <location>
        <begin position="504"/>
        <end position="525"/>
    </location>
</feature>
<protein>
    <submittedName>
        <fullName evidence="2">Uncharacterized protein</fullName>
    </submittedName>
</protein>
<dbReference type="AlphaFoldDB" id="A0A8K0XU53"/>
<dbReference type="OrthoDB" id="1638493at2759"/>
<feature type="compositionally biased region" description="Polar residues" evidence="1">
    <location>
        <begin position="448"/>
        <end position="463"/>
    </location>
</feature>